<dbReference type="Proteomes" id="UP000271889">
    <property type="component" value="Unassembled WGS sequence"/>
</dbReference>
<evidence type="ECO:0000313" key="2">
    <source>
        <dbReference type="EMBL" id="VDK50317.1"/>
    </source>
</evidence>
<organism evidence="2 3">
    <name type="scientific">Cylicostephanus goldi</name>
    <name type="common">Nematode worm</name>
    <dbReference type="NCBI Taxonomy" id="71465"/>
    <lineage>
        <taxon>Eukaryota</taxon>
        <taxon>Metazoa</taxon>
        <taxon>Ecdysozoa</taxon>
        <taxon>Nematoda</taxon>
        <taxon>Chromadorea</taxon>
        <taxon>Rhabditida</taxon>
        <taxon>Rhabditina</taxon>
        <taxon>Rhabditomorpha</taxon>
        <taxon>Strongyloidea</taxon>
        <taxon>Strongylidae</taxon>
        <taxon>Cylicostephanus</taxon>
    </lineage>
</organism>
<feature type="chain" id="PRO_5018160714" evidence="1">
    <location>
        <begin position="18"/>
        <end position="122"/>
    </location>
</feature>
<evidence type="ECO:0000313" key="3">
    <source>
        <dbReference type="Proteomes" id="UP000271889"/>
    </source>
</evidence>
<protein>
    <submittedName>
        <fullName evidence="2">Uncharacterized protein</fullName>
    </submittedName>
</protein>
<dbReference type="AlphaFoldDB" id="A0A3P6QW39"/>
<evidence type="ECO:0000256" key="1">
    <source>
        <dbReference type="SAM" id="SignalP"/>
    </source>
</evidence>
<reference evidence="2 3" key="1">
    <citation type="submission" date="2018-11" db="EMBL/GenBank/DDBJ databases">
        <authorList>
            <consortium name="Pathogen Informatics"/>
        </authorList>
    </citation>
    <scope>NUCLEOTIDE SEQUENCE [LARGE SCALE GENOMIC DNA]</scope>
</reference>
<keyword evidence="1" id="KW-0732">Signal</keyword>
<dbReference type="OrthoDB" id="5804615at2759"/>
<sequence>MFTIILFVIHLFCTIHAANKEVTRIDEMLTKDREFYDLWQHLITVQADQYAEQSIDFPLSYASLNSCTRVPPSDGEEVADSLRPSSVDIYADLGHLSTFCKSNLSMLQAGWRAGPTTSTLSI</sequence>
<proteinExistence type="predicted"/>
<gene>
    <name evidence="2" type="ORF">CGOC_LOCUS1746</name>
</gene>
<accession>A0A3P6QW39</accession>
<dbReference type="EMBL" id="UYRV01003494">
    <property type="protein sequence ID" value="VDK50317.1"/>
    <property type="molecule type" value="Genomic_DNA"/>
</dbReference>
<keyword evidence="3" id="KW-1185">Reference proteome</keyword>
<name>A0A3P6QW39_CYLGO</name>
<feature type="signal peptide" evidence="1">
    <location>
        <begin position="1"/>
        <end position="17"/>
    </location>
</feature>